<dbReference type="Proteomes" id="UP000824116">
    <property type="component" value="Unassembled WGS sequence"/>
</dbReference>
<proteinExistence type="predicted"/>
<dbReference type="EMBL" id="DXAY01000227">
    <property type="protein sequence ID" value="HIZ75474.1"/>
    <property type="molecule type" value="Genomic_DNA"/>
</dbReference>
<sequence>MSSKNQFVKRFLMMLTGILFISICVGCYRLSGFGVDAFTCMNLGISGFIHMSFGTWQLIMNAVILIVVFFTARKCIGAGTIVNMVCVGYGADFICWVTLDVLKIDMTLPLRIGALLIGCLFAGIGVAFY</sequence>
<gene>
    <name evidence="2" type="ORF">H9723_09610</name>
</gene>
<feature type="transmembrane region" description="Helical" evidence="1">
    <location>
        <begin position="108"/>
        <end position="128"/>
    </location>
</feature>
<dbReference type="PANTHER" id="PTHR40078:SF1">
    <property type="entry name" value="INTEGRAL MEMBRANE PROTEIN"/>
    <property type="match status" value="1"/>
</dbReference>
<feature type="transmembrane region" description="Helical" evidence="1">
    <location>
        <begin position="12"/>
        <end position="31"/>
    </location>
</feature>
<dbReference type="PANTHER" id="PTHR40078">
    <property type="entry name" value="INTEGRAL MEMBRANE PROTEIN-RELATED"/>
    <property type="match status" value="1"/>
</dbReference>
<name>A0A9D2K376_9FIRM</name>
<comment type="caution">
    <text evidence="2">The sequence shown here is derived from an EMBL/GenBank/DDBJ whole genome shotgun (WGS) entry which is preliminary data.</text>
</comment>
<keyword evidence="1" id="KW-1133">Transmembrane helix</keyword>
<dbReference type="AlphaFoldDB" id="A0A9D2K376"/>
<keyword evidence="1" id="KW-0812">Transmembrane</keyword>
<dbReference type="InterPro" id="IPR038750">
    <property type="entry name" value="YczE/YyaS-like"/>
</dbReference>
<organism evidence="2 3">
    <name type="scientific">Candidatus Mediterraneibacter stercoravium</name>
    <dbReference type="NCBI Taxonomy" id="2838685"/>
    <lineage>
        <taxon>Bacteria</taxon>
        <taxon>Bacillati</taxon>
        <taxon>Bacillota</taxon>
        <taxon>Clostridia</taxon>
        <taxon>Lachnospirales</taxon>
        <taxon>Lachnospiraceae</taxon>
        <taxon>Mediterraneibacter</taxon>
    </lineage>
</organism>
<feature type="transmembrane region" description="Helical" evidence="1">
    <location>
        <begin position="43"/>
        <end position="69"/>
    </location>
</feature>
<protein>
    <submittedName>
        <fullName evidence="2">Uncharacterized protein</fullName>
    </submittedName>
</protein>
<keyword evidence="1" id="KW-0472">Membrane</keyword>
<evidence type="ECO:0000313" key="2">
    <source>
        <dbReference type="EMBL" id="HIZ75474.1"/>
    </source>
</evidence>
<dbReference type="Pfam" id="PF19700">
    <property type="entry name" value="DUF6198"/>
    <property type="match status" value="1"/>
</dbReference>
<feature type="non-terminal residue" evidence="2">
    <location>
        <position position="129"/>
    </location>
</feature>
<accession>A0A9D2K376</accession>
<reference evidence="2" key="2">
    <citation type="submission" date="2021-04" db="EMBL/GenBank/DDBJ databases">
        <authorList>
            <person name="Gilroy R."/>
        </authorList>
    </citation>
    <scope>NUCLEOTIDE SEQUENCE</scope>
    <source>
        <strain evidence="2">CHK196-3914</strain>
    </source>
</reference>
<reference evidence="2" key="1">
    <citation type="journal article" date="2021" name="PeerJ">
        <title>Extensive microbial diversity within the chicken gut microbiome revealed by metagenomics and culture.</title>
        <authorList>
            <person name="Gilroy R."/>
            <person name="Ravi A."/>
            <person name="Getino M."/>
            <person name="Pursley I."/>
            <person name="Horton D.L."/>
            <person name="Alikhan N.F."/>
            <person name="Baker D."/>
            <person name="Gharbi K."/>
            <person name="Hall N."/>
            <person name="Watson M."/>
            <person name="Adriaenssens E.M."/>
            <person name="Foster-Nyarko E."/>
            <person name="Jarju S."/>
            <person name="Secka A."/>
            <person name="Antonio M."/>
            <person name="Oren A."/>
            <person name="Chaudhuri R.R."/>
            <person name="La Ragione R."/>
            <person name="Hildebrand F."/>
            <person name="Pallen M.J."/>
        </authorList>
    </citation>
    <scope>NUCLEOTIDE SEQUENCE</scope>
    <source>
        <strain evidence="2">CHK196-3914</strain>
    </source>
</reference>
<evidence type="ECO:0000256" key="1">
    <source>
        <dbReference type="SAM" id="Phobius"/>
    </source>
</evidence>
<evidence type="ECO:0000313" key="3">
    <source>
        <dbReference type="Proteomes" id="UP000824116"/>
    </source>
</evidence>
<feature type="transmembrane region" description="Helical" evidence="1">
    <location>
        <begin position="81"/>
        <end position="102"/>
    </location>
</feature>